<dbReference type="EC" id="3.1.21.-" evidence="6"/>
<keyword evidence="4" id="KW-0175">Coiled coil</keyword>
<sequence>MWYKHKIHTLCHIVGGIPAPKNENGAFNSNGIPFVRMRDLGRYHLTTNLNATDNKISIEYALHNNFKPIPKGSILLPRSGSVGLNHRAILAEDSIIVSHICALIVKDESKINNRFLYYWLTKYDMNKIAKKTTGLDAITFSDLGNIVVSYPDIETQNKIVAVLDKANSILDKREITIRKFNELLSAVFWEMFGDPTNANKYPLRCLNMDNALKLLGGYAFKSSNFQNTGIPVIKIGTVNKGFFDIKSLSFLSELKSEIHQKYIVYPEDILITLTGTVGKDDYGNICKVERHYPNYLLNQRVAKLIINETIYNKDFIFYLFKHQKIKTLIQKKGKGVRQANISTNQVETLELIYPPIHLQNEFASKANTIQSIINKITTAKEGATSLLHSLSQQVFSERITIDVDAELDSLLNAIDIEKKDNENNIETLKNDLTFLQRLIDKLEDQDFENSKQYEKAKYAVFRIMREESNLIKQNFNFDERKITLQL</sequence>
<evidence type="ECO:0000256" key="2">
    <source>
        <dbReference type="ARBA" id="ARBA00022747"/>
    </source>
</evidence>
<keyword evidence="7" id="KW-1185">Reference proteome</keyword>
<dbReference type="GO" id="GO:0004519">
    <property type="term" value="F:endonuclease activity"/>
    <property type="evidence" value="ECO:0007669"/>
    <property type="project" value="UniProtKB-KW"/>
</dbReference>
<organism evidence="6 7">
    <name type="scientific">Flavobacterium ginsenosidimutans</name>
    <dbReference type="NCBI Taxonomy" id="687844"/>
    <lineage>
        <taxon>Bacteria</taxon>
        <taxon>Pseudomonadati</taxon>
        <taxon>Bacteroidota</taxon>
        <taxon>Flavobacteriia</taxon>
        <taxon>Flavobacteriales</taxon>
        <taxon>Flavobacteriaceae</taxon>
        <taxon>Flavobacterium</taxon>
    </lineage>
</organism>
<keyword evidence="6" id="KW-0540">Nuclease</keyword>
<keyword evidence="2" id="KW-0680">Restriction system</keyword>
<dbReference type="GO" id="GO:0016787">
    <property type="term" value="F:hydrolase activity"/>
    <property type="evidence" value="ECO:0007669"/>
    <property type="project" value="UniProtKB-KW"/>
</dbReference>
<dbReference type="InterPro" id="IPR052021">
    <property type="entry name" value="Type-I_RS_S_subunit"/>
</dbReference>
<keyword evidence="6" id="KW-0255">Endonuclease</keyword>
<keyword evidence="6" id="KW-0378">Hydrolase</keyword>
<dbReference type="PANTHER" id="PTHR30408:SF12">
    <property type="entry name" value="TYPE I RESTRICTION ENZYME MJAVIII SPECIFICITY SUBUNIT"/>
    <property type="match status" value="1"/>
</dbReference>
<evidence type="ECO:0000256" key="1">
    <source>
        <dbReference type="ARBA" id="ARBA00010923"/>
    </source>
</evidence>
<dbReference type="SUPFAM" id="SSF116734">
    <property type="entry name" value="DNA methylase specificity domain"/>
    <property type="match status" value="2"/>
</dbReference>
<dbReference type="PANTHER" id="PTHR30408">
    <property type="entry name" value="TYPE-1 RESTRICTION ENZYME ECOKI SPECIFICITY PROTEIN"/>
    <property type="match status" value="1"/>
</dbReference>
<feature type="coiled-coil region" evidence="4">
    <location>
        <begin position="411"/>
        <end position="445"/>
    </location>
</feature>
<dbReference type="RefSeq" id="WP_338839665.1">
    <property type="nucleotide sequence ID" value="NZ_CP147988.1"/>
</dbReference>
<keyword evidence="3" id="KW-0238">DNA-binding</keyword>
<evidence type="ECO:0000259" key="5">
    <source>
        <dbReference type="Pfam" id="PF01420"/>
    </source>
</evidence>
<protein>
    <submittedName>
        <fullName evidence="6">Restriction endonuclease subunit S</fullName>
        <ecNumber evidence="6">3.1.21.-</ecNumber>
    </submittedName>
</protein>
<dbReference type="Proteomes" id="UP001447857">
    <property type="component" value="Chromosome"/>
</dbReference>
<accession>A0ABZ2Q6R5</accession>
<comment type="similarity">
    <text evidence="1">Belongs to the type-I restriction system S methylase family.</text>
</comment>
<evidence type="ECO:0000256" key="3">
    <source>
        <dbReference type="ARBA" id="ARBA00023125"/>
    </source>
</evidence>
<evidence type="ECO:0000313" key="6">
    <source>
        <dbReference type="EMBL" id="WXK48980.1"/>
    </source>
</evidence>
<dbReference type="InterPro" id="IPR000055">
    <property type="entry name" value="Restrct_endonuc_typeI_TRD"/>
</dbReference>
<proteinExistence type="inferred from homology"/>
<name>A0ABZ2Q6R5_9FLAO</name>
<gene>
    <name evidence="6" type="ORF">V6624_18325</name>
</gene>
<evidence type="ECO:0000256" key="4">
    <source>
        <dbReference type="SAM" id="Coils"/>
    </source>
</evidence>
<dbReference type="CDD" id="cd17278">
    <property type="entry name" value="RMtype1_S_LdeBORF1052P-TRD2-CR2"/>
    <property type="match status" value="1"/>
</dbReference>
<feature type="domain" description="Type I restriction modification DNA specificity" evidence="5">
    <location>
        <begin position="216"/>
        <end position="371"/>
    </location>
</feature>
<dbReference type="Gene3D" id="3.90.220.20">
    <property type="entry name" value="DNA methylase specificity domains"/>
    <property type="match status" value="2"/>
</dbReference>
<dbReference type="Pfam" id="PF01420">
    <property type="entry name" value="Methylase_S"/>
    <property type="match status" value="2"/>
</dbReference>
<dbReference type="EMBL" id="CP147988">
    <property type="protein sequence ID" value="WXK48980.1"/>
    <property type="molecule type" value="Genomic_DNA"/>
</dbReference>
<feature type="domain" description="Type I restriction modification DNA specificity" evidence="5">
    <location>
        <begin position="4"/>
        <end position="168"/>
    </location>
</feature>
<evidence type="ECO:0000313" key="7">
    <source>
        <dbReference type="Proteomes" id="UP001447857"/>
    </source>
</evidence>
<dbReference type="InterPro" id="IPR044946">
    <property type="entry name" value="Restrct_endonuc_typeI_TRD_sf"/>
</dbReference>
<reference evidence="6 7" key="1">
    <citation type="submission" date="2024-02" db="EMBL/GenBank/DDBJ databases">
        <title>complete genome of Flavobacterium ginsenosidimutans Str. YTB16.</title>
        <authorList>
            <person name="Wang Q."/>
        </authorList>
    </citation>
    <scope>NUCLEOTIDE SEQUENCE [LARGE SCALE GENOMIC DNA]</scope>
    <source>
        <strain evidence="6 7">YTB16</strain>
    </source>
</reference>